<evidence type="ECO:0000313" key="3">
    <source>
        <dbReference type="Proteomes" id="UP000176562"/>
    </source>
</evidence>
<feature type="compositionally biased region" description="Low complexity" evidence="1">
    <location>
        <begin position="169"/>
        <end position="182"/>
    </location>
</feature>
<dbReference type="EMBL" id="CP017781">
    <property type="protein sequence ID" value="AOZ69879.1"/>
    <property type="molecule type" value="Genomic_DNA"/>
</dbReference>
<feature type="compositionally biased region" description="Low complexity" evidence="1">
    <location>
        <begin position="112"/>
        <end position="160"/>
    </location>
</feature>
<sequence>MEAGVDTQTPQDRAQQVQALKAQAALIVQTAASQSTLAGLGVQSAGATGSGAEETVLATLLAGIEPPPDPDAPTGPPPTFDVTPLEAAAARRLAPPEALSPDPAPEPEAEPPRGAAPAEDGAEAPAAARQGAAAAAPPAAAPAGYAAATGASAPGTAAEEAQPERETRPQPAQEAQQIAPQAGSSQGDWHQMDSAPPPNIDVTR</sequence>
<feature type="compositionally biased region" description="Pro residues" evidence="1">
    <location>
        <begin position="195"/>
        <end position="204"/>
    </location>
</feature>
<feature type="region of interest" description="Disordered" evidence="1">
    <location>
        <begin position="57"/>
        <end position="204"/>
    </location>
</feature>
<feature type="compositionally biased region" description="Low complexity" evidence="1">
    <location>
        <begin position="84"/>
        <end position="101"/>
    </location>
</feature>
<dbReference type="KEGG" id="rhp:LPB142_11555"/>
<name>A0A1D9MDR2_9RHOB</name>
<feature type="compositionally biased region" description="Pro residues" evidence="1">
    <location>
        <begin position="65"/>
        <end position="79"/>
    </location>
</feature>
<organism evidence="2 3">
    <name type="scientific">Rhodobacter xanthinilyticus</name>
    <dbReference type="NCBI Taxonomy" id="1850250"/>
    <lineage>
        <taxon>Bacteria</taxon>
        <taxon>Pseudomonadati</taxon>
        <taxon>Pseudomonadota</taxon>
        <taxon>Alphaproteobacteria</taxon>
        <taxon>Rhodobacterales</taxon>
        <taxon>Rhodobacter group</taxon>
        <taxon>Rhodobacter</taxon>
    </lineage>
</organism>
<gene>
    <name evidence="2" type="ORF">LPB142_11555</name>
</gene>
<reference evidence="2 3" key="1">
    <citation type="submission" date="2016-10" db="EMBL/GenBank/DDBJ databases">
        <title>Rhodobacter sp. LPB0142, isolated from sea water.</title>
        <authorList>
            <person name="Kim E."/>
            <person name="Yi H."/>
        </authorList>
    </citation>
    <scope>NUCLEOTIDE SEQUENCE [LARGE SCALE GENOMIC DNA]</scope>
    <source>
        <strain evidence="2 3">LPB0142</strain>
    </source>
</reference>
<proteinExistence type="predicted"/>
<evidence type="ECO:0000256" key="1">
    <source>
        <dbReference type="SAM" id="MobiDB-lite"/>
    </source>
</evidence>
<accession>A0A1D9MDR2</accession>
<dbReference type="Proteomes" id="UP000176562">
    <property type="component" value="Chromosome"/>
</dbReference>
<keyword evidence="3" id="KW-1185">Reference proteome</keyword>
<dbReference type="AlphaFoldDB" id="A0A1D9MDR2"/>
<evidence type="ECO:0000313" key="2">
    <source>
        <dbReference type="EMBL" id="AOZ69879.1"/>
    </source>
</evidence>
<protein>
    <submittedName>
        <fullName evidence="2">Uncharacterized protein</fullName>
    </submittedName>
</protein>